<dbReference type="SUPFAM" id="SSF46785">
    <property type="entry name" value="Winged helix' DNA-binding domain"/>
    <property type="match status" value="1"/>
</dbReference>
<feature type="domain" description="IclR-ED" evidence="7">
    <location>
        <begin position="73"/>
        <end position="253"/>
    </location>
</feature>
<dbReference type="PROSITE" id="PS51077">
    <property type="entry name" value="HTH_ICLR"/>
    <property type="match status" value="1"/>
</dbReference>
<dbReference type="GO" id="GO:0003700">
    <property type="term" value="F:DNA-binding transcription factor activity"/>
    <property type="evidence" value="ECO:0007669"/>
    <property type="project" value="TreeGrafter"/>
</dbReference>
<evidence type="ECO:0000256" key="5">
    <source>
        <dbReference type="ARBA" id="ARBA00070406"/>
    </source>
</evidence>
<dbReference type="Pfam" id="PF01614">
    <property type="entry name" value="IclR_C"/>
    <property type="match status" value="1"/>
</dbReference>
<dbReference type="PANTHER" id="PTHR30136">
    <property type="entry name" value="HELIX-TURN-HELIX TRANSCRIPTIONAL REGULATOR, ICLR FAMILY"/>
    <property type="match status" value="1"/>
</dbReference>
<comment type="function">
    <text evidence="4">May be an activator protein for the gylABX operon.</text>
</comment>
<dbReference type="InterPro" id="IPR014757">
    <property type="entry name" value="Tscrpt_reg_IclR_C"/>
</dbReference>
<dbReference type="InterPro" id="IPR036388">
    <property type="entry name" value="WH-like_DNA-bd_sf"/>
</dbReference>
<evidence type="ECO:0000256" key="4">
    <source>
        <dbReference type="ARBA" id="ARBA00058938"/>
    </source>
</evidence>
<dbReference type="InterPro" id="IPR029016">
    <property type="entry name" value="GAF-like_dom_sf"/>
</dbReference>
<dbReference type="GO" id="GO:0045892">
    <property type="term" value="P:negative regulation of DNA-templated transcription"/>
    <property type="evidence" value="ECO:0007669"/>
    <property type="project" value="TreeGrafter"/>
</dbReference>
<reference evidence="8 9" key="1">
    <citation type="submission" date="2016-10" db="EMBL/GenBank/DDBJ databases">
        <authorList>
            <person name="de Groot N.N."/>
        </authorList>
    </citation>
    <scope>NUCLEOTIDE SEQUENCE [LARGE SCALE GENOMIC DNA]</scope>
    <source>
        <strain evidence="8 9">DSM 2784</strain>
    </source>
</reference>
<dbReference type="CDD" id="cd00090">
    <property type="entry name" value="HTH_ARSR"/>
    <property type="match status" value="1"/>
</dbReference>
<dbReference type="PANTHER" id="PTHR30136:SF24">
    <property type="entry name" value="HTH-TYPE TRANSCRIPTIONAL REPRESSOR ALLR"/>
    <property type="match status" value="1"/>
</dbReference>
<evidence type="ECO:0000313" key="9">
    <source>
        <dbReference type="Proteomes" id="UP000199208"/>
    </source>
</evidence>
<keyword evidence="1" id="KW-0805">Transcription regulation</keyword>
<evidence type="ECO:0000259" key="7">
    <source>
        <dbReference type="PROSITE" id="PS51078"/>
    </source>
</evidence>
<dbReference type="SMART" id="SM00346">
    <property type="entry name" value="HTH_ICLR"/>
    <property type="match status" value="1"/>
</dbReference>
<dbReference type="GO" id="GO:0003677">
    <property type="term" value="F:DNA binding"/>
    <property type="evidence" value="ECO:0007669"/>
    <property type="project" value="UniProtKB-KW"/>
</dbReference>
<dbReference type="FunFam" id="1.10.10.10:FF:000056">
    <property type="entry name" value="IclR family transcriptional regulator"/>
    <property type="match status" value="1"/>
</dbReference>
<keyword evidence="3" id="KW-0804">Transcription</keyword>
<dbReference type="Proteomes" id="UP000199208">
    <property type="component" value="Unassembled WGS sequence"/>
</dbReference>
<dbReference type="RefSeq" id="WP_170829501.1">
    <property type="nucleotide sequence ID" value="NZ_FMWL01000025.1"/>
</dbReference>
<evidence type="ECO:0000259" key="6">
    <source>
        <dbReference type="PROSITE" id="PS51077"/>
    </source>
</evidence>
<dbReference type="Gene3D" id="1.10.10.10">
    <property type="entry name" value="Winged helix-like DNA-binding domain superfamily/Winged helix DNA-binding domain"/>
    <property type="match status" value="1"/>
</dbReference>
<evidence type="ECO:0000256" key="2">
    <source>
        <dbReference type="ARBA" id="ARBA00023125"/>
    </source>
</evidence>
<dbReference type="InterPro" id="IPR005471">
    <property type="entry name" value="Tscrpt_reg_IclR_N"/>
</dbReference>
<keyword evidence="9" id="KW-1185">Reference proteome</keyword>
<name>A0A1G5S6D8_9FIRM</name>
<feature type="domain" description="HTH iclR-type" evidence="6">
    <location>
        <begin position="10"/>
        <end position="72"/>
    </location>
</feature>
<organism evidence="8 9">
    <name type="scientific">Acidaminobacter hydrogenoformans DSM 2784</name>
    <dbReference type="NCBI Taxonomy" id="1120920"/>
    <lineage>
        <taxon>Bacteria</taxon>
        <taxon>Bacillati</taxon>
        <taxon>Bacillota</taxon>
        <taxon>Clostridia</taxon>
        <taxon>Peptostreptococcales</taxon>
        <taxon>Acidaminobacteraceae</taxon>
        <taxon>Acidaminobacter</taxon>
    </lineage>
</organism>
<gene>
    <name evidence="8" type="ORF">SAMN03080599_03129</name>
</gene>
<dbReference type="Pfam" id="PF09339">
    <property type="entry name" value="HTH_IclR"/>
    <property type="match status" value="1"/>
</dbReference>
<dbReference type="STRING" id="1120920.SAMN03080599_03129"/>
<dbReference type="PROSITE" id="PS51078">
    <property type="entry name" value="ICLR_ED"/>
    <property type="match status" value="1"/>
</dbReference>
<accession>A0A1G5S6D8</accession>
<dbReference type="EMBL" id="FMWL01000025">
    <property type="protein sequence ID" value="SCZ81883.1"/>
    <property type="molecule type" value="Genomic_DNA"/>
</dbReference>
<dbReference type="AlphaFoldDB" id="A0A1G5S6D8"/>
<proteinExistence type="predicted"/>
<dbReference type="Gene3D" id="3.30.450.40">
    <property type="match status" value="1"/>
</dbReference>
<dbReference type="SUPFAM" id="SSF55781">
    <property type="entry name" value="GAF domain-like"/>
    <property type="match status" value="1"/>
</dbReference>
<evidence type="ECO:0000256" key="3">
    <source>
        <dbReference type="ARBA" id="ARBA00023163"/>
    </source>
</evidence>
<keyword evidence="2" id="KW-0238">DNA-binding</keyword>
<evidence type="ECO:0000256" key="1">
    <source>
        <dbReference type="ARBA" id="ARBA00023015"/>
    </source>
</evidence>
<dbReference type="InterPro" id="IPR050707">
    <property type="entry name" value="HTH_MetabolicPath_Reg"/>
</dbReference>
<sequence>MKTAKGEGSVRTLSRALSILKAFTWEEREMNLTEIAEKIGLAKSTTLRLLTALEEEGFIYKNDKTNHYKLGFDLYYLGLIAKESMDIRSISRPHMENITHQTRETTNLYLLDYHDRVCFEQVESPMAIKRTVRIGERFPIWAGATGRSILAFMDRSIWVEMTKELVKLTEHTVAEPETFIQELEKIKQQGYAVSVGEKDYEVGCVAAPIFDSTQKVIGCLSVSGPKFRFPEDTDLFAKLITDAADKISRKLGYHAKSSGYE</sequence>
<dbReference type="InterPro" id="IPR036390">
    <property type="entry name" value="WH_DNA-bd_sf"/>
</dbReference>
<dbReference type="InterPro" id="IPR011991">
    <property type="entry name" value="ArsR-like_HTH"/>
</dbReference>
<protein>
    <recommendedName>
        <fullName evidence="5">Glycerol operon regulatory protein</fullName>
    </recommendedName>
</protein>
<evidence type="ECO:0000313" key="8">
    <source>
        <dbReference type="EMBL" id="SCZ81883.1"/>
    </source>
</evidence>